<name>A0A1F6UVQ7_9BACT</name>
<proteinExistence type="predicted"/>
<dbReference type="STRING" id="1801735.A2645_01725"/>
<gene>
    <name evidence="1" type="ORF">A2645_01725</name>
</gene>
<evidence type="ECO:0000313" key="1">
    <source>
        <dbReference type="EMBL" id="OGI61389.1"/>
    </source>
</evidence>
<comment type="caution">
    <text evidence="1">The sequence shown here is derived from an EMBL/GenBank/DDBJ whole genome shotgun (WGS) entry which is preliminary data.</text>
</comment>
<accession>A0A1F6UVQ7</accession>
<protein>
    <submittedName>
        <fullName evidence="1">Uncharacterized protein</fullName>
    </submittedName>
</protein>
<dbReference type="Proteomes" id="UP000182253">
    <property type="component" value="Unassembled WGS sequence"/>
</dbReference>
<dbReference type="EMBL" id="MFTL01000020">
    <property type="protein sequence ID" value="OGI61389.1"/>
    <property type="molecule type" value="Genomic_DNA"/>
</dbReference>
<evidence type="ECO:0000313" key="2">
    <source>
        <dbReference type="Proteomes" id="UP000182253"/>
    </source>
</evidence>
<organism evidence="1 2">
    <name type="scientific">Candidatus Nomurabacteria bacterium RIFCSPHIGHO2_01_FULL_39_9</name>
    <dbReference type="NCBI Taxonomy" id="1801735"/>
    <lineage>
        <taxon>Bacteria</taxon>
        <taxon>Candidatus Nomuraibacteriota</taxon>
    </lineage>
</organism>
<sequence>MEQVKVPESYEAQARKLAETRIASEKDRDPYFKKLAENPDLKESYIKDLAAKLERGKEEVVHHPQFG</sequence>
<dbReference type="AlphaFoldDB" id="A0A1F6UVQ7"/>
<reference evidence="1 2" key="1">
    <citation type="journal article" date="2016" name="Nat. Commun.">
        <title>Thousands of microbial genomes shed light on interconnected biogeochemical processes in an aquifer system.</title>
        <authorList>
            <person name="Anantharaman K."/>
            <person name="Brown C.T."/>
            <person name="Hug L.A."/>
            <person name="Sharon I."/>
            <person name="Castelle C.J."/>
            <person name="Probst A.J."/>
            <person name="Thomas B.C."/>
            <person name="Singh A."/>
            <person name="Wilkins M.J."/>
            <person name="Karaoz U."/>
            <person name="Brodie E.L."/>
            <person name="Williams K.H."/>
            <person name="Hubbard S.S."/>
            <person name="Banfield J.F."/>
        </authorList>
    </citation>
    <scope>NUCLEOTIDE SEQUENCE [LARGE SCALE GENOMIC DNA]</scope>
</reference>